<accession>A0A1E3AUS9</accession>
<dbReference type="AlphaFoldDB" id="A0A1E3AUS9"/>
<reference evidence="1 2" key="1">
    <citation type="submission" date="2016-07" db="EMBL/GenBank/DDBJ databases">
        <title>Characterization of isolates of Eisenbergiella tayi derived from blood cultures, using whole genome sequencing.</title>
        <authorList>
            <person name="Burdz T."/>
            <person name="Wiebe D."/>
            <person name="Huynh C."/>
            <person name="Bernard K."/>
        </authorList>
    </citation>
    <scope>NUCLEOTIDE SEQUENCE [LARGE SCALE GENOMIC DNA]</scope>
    <source>
        <strain evidence="1 2">NML 120489</strain>
    </source>
</reference>
<proteinExistence type="predicted"/>
<organism evidence="1 2">
    <name type="scientific">Eisenbergiella tayi</name>
    <dbReference type="NCBI Taxonomy" id="1432052"/>
    <lineage>
        <taxon>Bacteria</taxon>
        <taxon>Bacillati</taxon>
        <taxon>Bacillota</taxon>
        <taxon>Clostridia</taxon>
        <taxon>Lachnospirales</taxon>
        <taxon>Lachnospiraceae</taxon>
        <taxon>Eisenbergiella</taxon>
    </lineage>
</organism>
<dbReference type="RefSeq" id="WP_069157318.1">
    <property type="nucleotide sequence ID" value="NZ_DBFYTC010000116.1"/>
</dbReference>
<gene>
    <name evidence="1" type="ORF">BEH84_02887</name>
</gene>
<dbReference type="GeneID" id="93304403"/>
<dbReference type="Proteomes" id="UP000095003">
    <property type="component" value="Unassembled WGS sequence"/>
</dbReference>
<protein>
    <submittedName>
        <fullName evidence="1">Uncharacterized protein</fullName>
    </submittedName>
</protein>
<name>A0A1E3AUS9_9FIRM</name>
<dbReference type="EMBL" id="MCGI01000002">
    <property type="protein sequence ID" value="ODM12271.1"/>
    <property type="molecule type" value="Genomic_DNA"/>
</dbReference>
<evidence type="ECO:0000313" key="2">
    <source>
        <dbReference type="Proteomes" id="UP000095003"/>
    </source>
</evidence>
<sequence>MINSLGGLGSCNPFKTVFSNNLKNEKSFFGQVLDSVTFVNDSGQEERYGINAEQKQYLKEKYGSLELKIGDKKTLAFMNDLKKMGVITDEEAKCGEYMPVWVASKENTITSWYNSPNPDDMDIRSSFHIYAILQRGEANKYPELSDFFMKQSSVYEKLDNVMDYIFS</sequence>
<evidence type="ECO:0000313" key="1">
    <source>
        <dbReference type="EMBL" id="ODM12271.1"/>
    </source>
</evidence>
<comment type="caution">
    <text evidence="1">The sequence shown here is derived from an EMBL/GenBank/DDBJ whole genome shotgun (WGS) entry which is preliminary data.</text>
</comment>